<organism evidence="1 2">
    <name type="scientific">Brunnivagina elsteri CCALA 953</name>
    <dbReference type="NCBI Taxonomy" id="987040"/>
    <lineage>
        <taxon>Bacteria</taxon>
        <taxon>Bacillati</taxon>
        <taxon>Cyanobacteriota</taxon>
        <taxon>Cyanophyceae</taxon>
        <taxon>Nostocales</taxon>
        <taxon>Calotrichaceae</taxon>
        <taxon>Brunnivagina</taxon>
    </lineage>
</organism>
<protein>
    <recommendedName>
        <fullName evidence="3">Sigma-70 family RNA polymerase sigma factor</fullName>
    </recommendedName>
</protein>
<sequence length="230" mass="27083">MGKSFPSLEELAVKAQKAAIQAEDDSLSDEVRQQALLEKQIVLTELMTLLMERIKVELPKPSNMGLSEYIYEETLQNLMIYIFQNIDRYNSDKPVMAWVRFLLNKRKNNVFNWLNWGGKVSYKYEGGNKDGDEYEIDFIESYQPPSLNHLPSEKLMEFIQEDPEGLLAGKLFKKNPKASFQAILLKKYEDKSWEEITQELNLGETHGPIYSFYRRCCDEFSPYFRKYLWE</sequence>
<reference evidence="1 2" key="1">
    <citation type="submission" date="2017-08" db="EMBL/GenBank/DDBJ databases">
        <title>Draft genome sequence of filamentous cyanobacterium Calothrix elsteri CCALA 953.</title>
        <authorList>
            <person name="Gagunashvili A.N."/>
            <person name="Elster J."/>
            <person name="Andresson O.S."/>
        </authorList>
    </citation>
    <scope>NUCLEOTIDE SEQUENCE [LARGE SCALE GENOMIC DNA]</scope>
    <source>
        <strain evidence="1 2">CCALA 953</strain>
    </source>
</reference>
<evidence type="ECO:0000313" key="1">
    <source>
        <dbReference type="EMBL" id="PAX59652.1"/>
    </source>
</evidence>
<accession>A0A2A2TMJ6</accession>
<comment type="caution">
    <text evidence="1">The sequence shown here is derived from an EMBL/GenBank/DDBJ whole genome shotgun (WGS) entry which is preliminary data.</text>
</comment>
<keyword evidence="2" id="KW-1185">Reference proteome</keyword>
<gene>
    <name evidence="1" type="ORF">CK510_06000</name>
</gene>
<dbReference type="Proteomes" id="UP000218238">
    <property type="component" value="Unassembled WGS sequence"/>
</dbReference>
<evidence type="ECO:0000313" key="2">
    <source>
        <dbReference type="Proteomes" id="UP000218238"/>
    </source>
</evidence>
<name>A0A2A2TMJ6_9CYAN</name>
<dbReference type="OrthoDB" id="454880at2"/>
<dbReference type="RefSeq" id="WP_095720826.1">
    <property type="nucleotide sequence ID" value="NZ_NTFS01000042.1"/>
</dbReference>
<dbReference type="EMBL" id="NTFS01000042">
    <property type="protein sequence ID" value="PAX59652.1"/>
    <property type="molecule type" value="Genomic_DNA"/>
</dbReference>
<dbReference type="AlphaFoldDB" id="A0A2A2TMJ6"/>
<proteinExistence type="predicted"/>
<evidence type="ECO:0008006" key="3">
    <source>
        <dbReference type="Google" id="ProtNLM"/>
    </source>
</evidence>